<gene>
    <name evidence="1" type="ORF">SEVIR_2G453833v2</name>
</gene>
<dbReference type="EMBL" id="CM016553">
    <property type="protein sequence ID" value="TKW36655.1"/>
    <property type="molecule type" value="Genomic_DNA"/>
</dbReference>
<dbReference type="Gramene" id="TKW36655">
    <property type="protein sequence ID" value="TKW36655"/>
    <property type="gene ID" value="SEVIR_2G453833v2"/>
</dbReference>
<evidence type="ECO:0000313" key="2">
    <source>
        <dbReference type="Proteomes" id="UP000298652"/>
    </source>
</evidence>
<dbReference type="AlphaFoldDB" id="A0A4U6W4J5"/>
<proteinExistence type="predicted"/>
<evidence type="ECO:0000313" key="1">
    <source>
        <dbReference type="EMBL" id="TKW36655.1"/>
    </source>
</evidence>
<dbReference type="Proteomes" id="UP000298652">
    <property type="component" value="Chromosome 2"/>
</dbReference>
<protein>
    <submittedName>
        <fullName evidence="1">Uncharacterized protein</fullName>
    </submittedName>
</protein>
<name>A0A4U6W4J5_SETVI</name>
<keyword evidence="2" id="KW-1185">Reference proteome</keyword>
<organism evidence="1 2">
    <name type="scientific">Setaria viridis</name>
    <name type="common">Green bristlegrass</name>
    <name type="synonym">Setaria italica subsp. viridis</name>
    <dbReference type="NCBI Taxonomy" id="4556"/>
    <lineage>
        <taxon>Eukaryota</taxon>
        <taxon>Viridiplantae</taxon>
        <taxon>Streptophyta</taxon>
        <taxon>Embryophyta</taxon>
        <taxon>Tracheophyta</taxon>
        <taxon>Spermatophyta</taxon>
        <taxon>Magnoliopsida</taxon>
        <taxon>Liliopsida</taxon>
        <taxon>Poales</taxon>
        <taxon>Poaceae</taxon>
        <taxon>PACMAD clade</taxon>
        <taxon>Panicoideae</taxon>
        <taxon>Panicodae</taxon>
        <taxon>Paniceae</taxon>
        <taxon>Cenchrinae</taxon>
        <taxon>Setaria</taxon>
    </lineage>
</organism>
<reference evidence="1" key="1">
    <citation type="submission" date="2019-03" db="EMBL/GenBank/DDBJ databases">
        <title>WGS assembly of Setaria viridis.</title>
        <authorList>
            <person name="Huang P."/>
            <person name="Jenkins J."/>
            <person name="Grimwood J."/>
            <person name="Barry K."/>
            <person name="Healey A."/>
            <person name="Mamidi S."/>
            <person name="Sreedasyam A."/>
            <person name="Shu S."/>
            <person name="Feldman M."/>
            <person name="Wu J."/>
            <person name="Yu Y."/>
            <person name="Chen C."/>
            <person name="Johnson J."/>
            <person name="Rokhsar D."/>
            <person name="Baxter I."/>
            <person name="Schmutz J."/>
            <person name="Brutnell T."/>
            <person name="Kellogg E."/>
        </authorList>
    </citation>
    <scope>NUCLEOTIDE SEQUENCE [LARGE SCALE GENOMIC DNA]</scope>
</reference>
<sequence length="81" mass="8724">MTYLVALAMHDEGEYGPAAPRAETMPSSNGTANAVAVLSCPVLSCPQHIAMRWIHKPTTRTAKLLLIVSWSTWGSATRGRS</sequence>
<accession>A0A4U6W4J5</accession>